<keyword evidence="2" id="KW-0812">Transmembrane</keyword>
<keyword evidence="2" id="KW-0472">Membrane</keyword>
<evidence type="ECO:0000256" key="2">
    <source>
        <dbReference type="SAM" id="Phobius"/>
    </source>
</evidence>
<dbReference type="Proteomes" id="UP001433268">
    <property type="component" value="Unassembled WGS sequence"/>
</dbReference>
<evidence type="ECO:0000313" key="4">
    <source>
        <dbReference type="Proteomes" id="UP001433268"/>
    </source>
</evidence>
<accession>A0ABR1VT38</accession>
<reference evidence="3 4" key="1">
    <citation type="submission" date="2023-01" db="EMBL/GenBank/DDBJ databases">
        <title>Analysis of 21 Apiospora genomes using comparative genomics revels a genus with tremendous synthesis potential of carbohydrate active enzymes and secondary metabolites.</title>
        <authorList>
            <person name="Sorensen T."/>
        </authorList>
    </citation>
    <scope>NUCLEOTIDE SEQUENCE [LARGE SCALE GENOMIC DNA]</scope>
    <source>
        <strain evidence="3 4">CBS 114990</strain>
    </source>
</reference>
<dbReference type="RefSeq" id="XP_066665350.1">
    <property type="nucleotide sequence ID" value="XM_066813388.1"/>
</dbReference>
<protein>
    <submittedName>
        <fullName evidence="3">Uncharacterized protein</fullName>
    </submittedName>
</protein>
<feature type="region of interest" description="Disordered" evidence="1">
    <location>
        <begin position="496"/>
        <end position="519"/>
    </location>
</feature>
<feature type="transmembrane region" description="Helical" evidence="2">
    <location>
        <begin position="418"/>
        <end position="440"/>
    </location>
</feature>
<name>A0ABR1VT38_9PEZI</name>
<feature type="region of interest" description="Disordered" evidence="1">
    <location>
        <begin position="101"/>
        <end position="120"/>
    </location>
</feature>
<proteinExistence type="predicted"/>
<dbReference type="EMBL" id="JAQQWN010000007">
    <property type="protein sequence ID" value="KAK8074410.1"/>
    <property type="molecule type" value="Genomic_DNA"/>
</dbReference>
<evidence type="ECO:0000256" key="1">
    <source>
        <dbReference type="SAM" id="MobiDB-lite"/>
    </source>
</evidence>
<comment type="caution">
    <text evidence="3">The sequence shown here is derived from an EMBL/GenBank/DDBJ whole genome shotgun (WGS) entry which is preliminary data.</text>
</comment>
<sequence length="519" mass="54980">MPAPSAAPTVVTTATGGNPTTIHATASMELTAVLPASGRLVTTTVTAGGHNTVATHDFVYTSYAPVPVTGYITKVDTLGDGRSTTFILPVTYLELPKSLIDDSTTPEITPPPASPGPETHNMTWVAGPVIGGVAAIAALGLLGFWLRRRRNKRTLGGMAEGPTPEEIDGREKQEVPGSQFGVDLWGNDSGHPIQELEAGRMYRNESADVHGLHEIGGTQAPGPIFAGDTAQVPRTQDAPFMVYEEACDTCVKERKDNLPSTNGQNGFHPLIAPYVDYCSSANSTVPQPSTITVPGATLTTALAVYADPVSSRLVTTNVMIPFELSGHSTVVTEQTTYMSYAPVPTTAVLTQPATLGDGRSTTWTFIFTYSTVPQSLFGVKPTTSSDGAVNRSSLLPTQPPFSSAPTPAPPSPPITQSLTWVAGPVVGGAALVVFLALVGYRWTRRRRLRALLSSESIIPNEIPRGRNENIGKGELSGSQSSVGRQEIWGNPIRELEAGRPYHSDEGAEVHEVDTAERGF</sequence>
<evidence type="ECO:0000313" key="3">
    <source>
        <dbReference type="EMBL" id="KAK8074410.1"/>
    </source>
</evidence>
<gene>
    <name evidence="3" type="ORF">PG997_009073</name>
</gene>
<organism evidence="3 4">
    <name type="scientific">Apiospora hydei</name>
    <dbReference type="NCBI Taxonomy" id="1337664"/>
    <lineage>
        <taxon>Eukaryota</taxon>
        <taxon>Fungi</taxon>
        <taxon>Dikarya</taxon>
        <taxon>Ascomycota</taxon>
        <taxon>Pezizomycotina</taxon>
        <taxon>Sordariomycetes</taxon>
        <taxon>Xylariomycetidae</taxon>
        <taxon>Amphisphaeriales</taxon>
        <taxon>Apiosporaceae</taxon>
        <taxon>Apiospora</taxon>
    </lineage>
</organism>
<dbReference type="GeneID" id="92046448"/>
<feature type="compositionally biased region" description="Polar residues" evidence="1">
    <location>
        <begin position="382"/>
        <end position="395"/>
    </location>
</feature>
<feature type="transmembrane region" description="Helical" evidence="2">
    <location>
        <begin position="124"/>
        <end position="146"/>
    </location>
</feature>
<keyword evidence="4" id="KW-1185">Reference proteome</keyword>
<feature type="region of interest" description="Disordered" evidence="1">
    <location>
        <begin position="382"/>
        <end position="411"/>
    </location>
</feature>
<dbReference type="CDD" id="cd12087">
    <property type="entry name" value="TM_EGFR-like"/>
    <property type="match status" value="1"/>
</dbReference>
<keyword evidence="2" id="KW-1133">Transmembrane helix</keyword>